<name>A0ABW3PUM0_9BACL</name>
<protein>
    <submittedName>
        <fullName evidence="1">Uncharacterized protein</fullName>
    </submittedName>
</protein>
<reference evidence="2" key="1">
    <citation type="journal article" date="2019" name="Int. J. Syst. Evol. Microbiol.">
        <title>The Global Catalogue of Microorganisms (GCM) 10K type strain sequencing project: providing services to taxonomists for standard genome sequencing and annotation.</title>
        <authorList>
            <consortium name="The Broad Institute Genomics Platform"/>
            <consortium name="The Broad Institute Genome Sequencing Center for Infectious Disease"/>
            <person name="Wu L."/>
            <person name="Ma J."/>
        </authorList>
    </citation>
    <scope>NUCLEOTIDE SEQUENCE [LARGE SCALE GENOMIC DNA]</scope>
    <source>
        <strain evidence="2">CCUG 53519</strain>
    </source>
</reference>
<organism evidence="1 2">
    <name type="scientific">Paenibacillus provencensis</name>
    <dbReference type="NCBI Taxonomy" id="441151"/>
    <lineage>
        <taxon>Bacteria</taxon>
        <taxon>Bacillati</taxon>
        <taxon>Bacillota</taxon>
        <taxon>Bacilli</taxon>
        <taxon>Bacillales</taxon>
        <taxon>Paenibacillaceae</taxon>
        <taxon>Paenibacillus</taxon>
    </lineage>
</organism>
<evidence type="ECO:0000313" key="1">
    <source>
        <dbReference type="EMBL" id="MFD1128021.1"/>
    </source>
</evidence>
<gene>
    <name evidence="1" type="ORF">ACFQ3J_07540</name>
</gene>
<sequence>MKEGAKQQKVFVEDALECVELLYLAIEYVGFNSNARRTIDSFFEKDYGQGEVEASVKGKISSVYMAFLGKTDFKDSKNPNNETLFSDLVSELNLVENELDKFTGKK</sequence>
<dbReference type="EMBL" id="JBHTKX010000001">
    <property type="protein sequence ID" value="MFD1128021.1"/>
    <property type="molecule type" value="Genomic_DNA"/>
</dbReference>
<evidence type="ECO:0000313" key="2">
    <source>
        <dbReference type="Proteomes" id="UP001597169"/>
    </source>
</evidence>
<dbReference type="Proteomes" id="UP001597169">
    <property type="component" value="Unassembled WGS sequence"/>
</dbReference>
<keyword evidence="2" id="KW-1185">Reference proteome</keyword>
<dbReference type="RefSeq" id="WP_251583956.1">
    <property type="nucleotide sequence ID" value="NZ_JBHTKX010000001.1"/>
</dbReference>
<proteinExistence type="predicted"/>
<comment type="caution">
    <text evidence="1">The sequence shown here is derived from an EMBL/GenBank/DDBJ whole genome shotgun (WGS) entry which is preliminary data.</text>
</comment>
<accession>A0ABW3PUM0</accession>